<dbReference type="InterPro" id="IPR003593">
    <property type="entry name" value="AAA+_ATPase"/>
</dbReference>
<keyword evidence="2" id="KW-0547">Nucleotide-binding</keyword>
<dbReference type="PANTHER" id="PTHR42794">
    <property type="entry name" value="HEMIN IMPORT ATP-BINDING PROTEIN HMUV"/>
    <property type="match status" value="1"/>
</dbReference>
<accession>A0A9D5Q523</accession>
<dbReference type="AlphaFoldDB" id="A0A9D5Q523"/>
<dbReference type="SMART" id="SM00382">
    <property type="entry name" value="AAA"/>
    <property type="match status" value="1"/>
</dbReference>
<evidence type="ECO:0000313" key="6">
    <source>
        <dbReference type="Proteomes" id="UP000649604"/>
    </source>
</evidence>
<evidence type="ECO:0000256" key="3">
    <source>
        <dbReference type="ARBA" id="ARBA00022840"/>
    </source>
</evidence>
<dbReference type="InterPro" id="IPR027417">
    <property type="entry name" value="P-loop_NTPase"/>
</dbReference>
<evidence type="ECO:0000256" key="1">
    <source>
        <dbReference type="ARBA" id="ARBA00022448"/>
    </source>
</evidence>
<dbReference type="CDD" id="cd03214">
    <property type="entry name" value="ABC_Iron-Siderophores_B12_Hemin"/>
    <property type="match status" value="1"/>
</dbReference>
<evidence type="ECO:0000313" key="5">
    <source>
        <dbReference type="EMBL" id="MBD3323878.1"/>
    </source>
</evidence>
<keyword evidence="1" id="KW-0813">Transport</keyword>
<dbReference type="FunFam" id="3.40.50.300:FF:000134">
    <property type="entry name" value="Iron-enterobactin ABC transporter ATP-binding protein"/>
    <property type="match status" value="1"/>
</dbReference>
<dbReference type="PANTHER" id="PTHR42794:SF2">
    <property type="entry name" value="ABC TRANSPORTER ATP-BINDING PROTEIN"/>
    <property type="match status" value="1"/>
</dbReference>
<dbReference type="GO" id="GO:0005524">
    <property type="term" value="F:ATP binding"/>
    <property type="evidence" value="ECO:0007669"/>
    <property type="project" value="UniProtKB-KW"/>
</dbReference>
<gene>
    <name evidence="5" type="ORF">GF339_04795</name>
</gene>
<dbReference type="Proteomes" id="UP000649604">
    <property type="component" value="Unassembled WGS sequence"/>
</dbReference>
<sequence>MQTPVLATHELSIGYRLRKRGRNVIAEDLSLSLLPGEVVCLIGPNGAGKSTLLRTLTGLHPPLKGQVCIGSKEISTLTPFELARNISIVLTEHVNVGMLSVFALVALGRYPYTDWTGKLSAEDQRVIHWAIEAVGAADLAFRNVNELSDGEQQKVMIARALAQQPHVIILDEPTVFLDLPRRVEMMSLLRHLARDTGTAILLSTHDLELALRTADRIWLMPLGHPIQVGAPEDLVLSGALEHAFSNNGVKFDKYHGSFLITRHQDESVTLRGEGFHALWTQKALEREGFLVNTPPDEAAIQVQVEACNGHVSWQLTMGDEFTRHGTIYELVTTLRKRQAS</sequence>
<protein>
    <submittedName>
        <fullName evidence="5">ATP-binding cassette domain-containing protein</fullName>
    </submittedName>
</protein>
<comment type="caution">
    <text evidence="5">The sequence shown here is derived from an EMBL/GenBank/DDBJ whole genome shotgun (WGS) entry which is preliminary data.</text>
</comment>
<evidence type="ECO:0000256" key="2">
    <source>
        <dbReference type="ARBA" id="ARBA00022741"/>
    </source>
</evidence>
<proteinExistence type="predicted"/>
<organism evidence="5 6">
    <name type="scientific">candidate division KSB3 bacterium</name>
    <dbReference type="NCBI Taxonomy" id="2044937"/>
    <lineage>
        <taxon>Bacteria</taxon>
        <taxon>candidate division KSB3</taxon>
    </lineage>
</organism>
<dbReference type="InterPro" id="IPR003439">
    <property type="entry name" value="ABC_transporter-like_ATP-bd"/>
</dbReference>
<dbReference type="Gene3D" id="3.40.50.300">
    <property type="entry name" value="P-loop containing nucleotide triphosphate hydrolases"/>
    <property type="match status" value="1"/>
</dbReference>
<keyword evidence="3 5" id="KW-0067">ATP-binding</keyword>
<evidence type="ECO:0000259" key="4">
    <source>
        <dbReference type="PROSITE" id="PS50893"/>
    </source>
</evidence>
<feature type="domain" description="ABC transporter" evidence="4">
    <location>
        <begin position="8"/>
        <end position="247"/>
    </location>
</feature>
<dbReference type="GO" id="GO:0016887">
    <property type="term" value="F:ATP hydrolysis activity"/>
    <property type="evidence" value="ECO:0007669"/>
    <property type="project" value="InterPro"/>
</dbReference>
<dbReference type="PROSITE" id="PS50893">
    <property type="entry name" value="ABC_TRANSPORTER_2"/>
    <property type="match status" value="1"/>
</dbReference>
<name>A0A9D5Q523_9BACT</name>
<reference evidence="5" key="1">
    <citation type="submission" date="2019-11" db="EMBL/GenBank/DDBJ databases">
        <title>Microbial mats filling the niche in hypersaline microbial mats.</title>
        <authorList>
            <person name="Wong H.L."/>
            <person name="Macleod F.I."/>
            <person name="White R.A. III"/>
            <person name="Burns B.P."/>
        </authorList>
    </citation>
    <scope>NUCLEOTIDE SEQUENCE</scope>
    <source>
        <strain evidence="5">Rbin_158</strain>
    </source>
</reference>
<dbReference type="SUPFAM" id="SSF52540">
    <property type="entry name" value="P-loop containing nucleoside triphosphate hydrolases"/>
    <property type="match status" value="1"/>
</dbReference>
<dbReference type="Pfam" id="PF00005">
    <property type="entry name" value="ABC_tran"/>
    <property type="match status" value="1"/>
</dbReference>
<dbReference type="EMBL" id="WJJP01000149">
    <property type="protein sequence ID" value="MBD3323878.1"/>
    <property type="molecule type" value="Genomic_DNA"/>
</dbReference>